<dbReference type="Proteomes" id="UP000638981">
    <property type="component" value="Unassembled WGS sequence"/>
</dbReference>
<reference evidence="1" key="2">
    <citation type="submission" date="2020-09" db="EMBL/GenBank/DDBJ databases">
        <authorList>
            <person name="Sun Q."/>
            <person name="Kim S."/>
        </authorList>
    </citation>
    <scope>NUCLEOTIDE SEQUENCE</scope>
    <source>
        <strain evidence="1">KCTC 23310</strain>
    </source>
</reference>
<dbReference type="GO" id="GO:0003677">
    <property type="term" value="F:DNA binding"/>
    <property type="evidence" value="ECO:0007669"/>
    <property type="project" value="InterPro"/>
</dbReference>
<keyword evidence="1" id="KW-0255">Endonuclease</keyword>
<dbReference type="SUPFAM" id="SSF50118">
    <property type="entry name" value="Cell growth inhibitor/plasmid maintenance toxic component"/>
    <property type="match status" value="1"/>
</dbReference>
<dbReference type="AlphaFoldDB" id="A0A918TTY0"/>
<organism evidence="1 2">
    <name type="scientific">Neogemmobacter tilapiae</name>
    <dbReference type="NCBI Taxonomy" id="875041"/>
    <lineage>
        <taxon>Bacteria</taxon>
        <taxon>Pseudomonadati</taxon>
        <taxon>Pseudomonadota</taxon>
        <taxon>Alphaproteobacteria</taxon>
        <taxon>Rhodobacterales</taxon>
        <taxon>Paracoccaceae</taxon>
        <taxon>Neogemmobacter</taxon>
    </lineage>
</organism>
<dbReference type="Gene3D" id="2.30.30.110">
    <property type="match status" value="1"/>
</dbReference>
<dbReference type="NCBIfam" id="NF007386">
    <property type="entry name" value="PRK09907.1"/>
    <property type="match status" value="1"/>
</dbReference>
<dbReference type="GO" id="GO:0006402">
    <property type="term" value="P:mRNA catabolic process"/>
    <property type="evidence" value="ECO:0007669"/>
    <property type="project" value="TreeGrafter"/>
</dbReference>
<accession>A0A918TTY0</accession>
<keyword evidence="1" id="KW-0540">Nuclease</keyword>
<proteinExistence type="predicted"/>
<keyword evidence="1" id="KW-0378">Hydrolase</keyword>
<dbReference type="EMBL" id="BMYJ01000008">
    <property type="protein sequence ID" value="GHC61745.1"/>
    <property type="molecule type" value="Genomic_DNA"/>
</dbReference>
<keyword evidence="2" id="KW-1185">Reference proteome</keyword>
<comment type="caution">
    <text evidence="1">The sequence shown here is derived from an EMBL/GenBank/DDBJ whole genome shotgun (WGS) entry which is preliminary data.</text>
</comment>
<name>A0A918TTY0_9RHOB</name>
<dbReference type="InterPro" id="IPR011067">
    <property type="entry name" value="Plasmid_toxin/cell-grow_inhib"/>
</dbReference>
<dbReference type="InterPro" id="IPR003477">
    <property type="entry name" value="PemK-like"/>
</dbReference>
<evidence type="ECO:0000313" key="1">
    <source>
        <dbReference type="EMBL" id="GHC61745.1"/>
    </source>
</evidence>
<gene>
    <name evidence="1" type="ORF">GCM10007315_27320</name>
</gene>
<evidence type="ECO:0000313" key="2">
    <source>
        <dbReference type="Proteomes" id="UP000638981"/>
    </source>
</evidence>
<dbReference type="PANTHER" id="PTHR33988:SF3">
    <property type="entry name" value="ENDORIBONUCLEASE TOXIN CHPB-RELATED"/>
    <property type="match status" value="1"/>
</dbReference>
<dbReference type="GO" id="GO:0004521">
    <property type="term" value="F:RNA endonuclease activity"/>
    <property type="evidence" value="ECO:0007669"/>
    <property type="project" value="TreeGrafter"/>
</dbReference>
<protein>
    <submittedName>
        <fullName evidence="1">mRNA-degrading endonuclease</fullName>
    </submittedName>
</protein>
<dbReference type="Pfam" id="PF02452">
    <property type="entry name" value="PemK_toxin"/>
    <property type="match status" value="1"/>
</dbReference>
<dbReference type="RefSeq" id="WP_189412246.1">
    <property type="nucleotide sequence ID" value="NZ_BMYJ01000008.1"/>
</dbReference>
<dbReference type="GO" id="GO:0016075">
    <property type="term" value="P:rRNA catabolic process"/>
    <property type="evidence" value="ECO:0007669"/>
    <property type="project" value="TreeGrafter"/>
</dbReference>
<reference evidence="1" key="1">
    <citation type="journal article" date="2014" name="Int. J. Syst. Evol. Microbiol.">
        <title>Complete genome sequence of Corynebacterium casei LMG S-19264T (=DSM 44701T), isolated from a smear-ripened cheese.</title>
        <authorList>
            <consortium name="US DOE Joint Genome Institute (JGI-PGF)"/>
            <person name="Walter F."/>
            <person name="Albersmeier A."/>
            <person name="Kalinowski J."/>
            <person name="Ruckert C."/>
        </authorList>
    </citation>
    <scope>NUCLEOTIDE SEQUENCE</scope>
    <source>
        <strain evidence="1">KCTC 23310</strain>
    </source>
</reference>
<sequence>MAEYVPDAGDIVWLSFSPQAGHEKAGHRPAVVLSPQAYNRMGLMLCCPLTTQRKGYPFEVAIDDARQSAVLADQVKSLDWRARGAKAKGRISEGELAEVRAKARALIGR</sequence>
<dbReference type="PANTHER" id="PTHR33988">
    <property type="entry name" value="ENDORIBONUCLEASE MAZF-RELATED"/>
    <property type="match status" value="1"/>
</dbReference>